<evidence type="ECO:0000313" key="2">
    <source>
        <dbReference type="EMBL" id="RMI34768.1"/>
    </source>
</evidence>
<feature type="transmembrane region" description="Helical" evidence="1">
    <location>
        <begin position="139"/>
        <end position="157"/>
    </location>
</feature>
<evidence type="ECO:0000256" key="1">
    <source>
        <dbReference type="SAM" id="Phobius"/>
    </source>
</evidence>
<evidence type="ECO:0000313" key="3">
    <source>
        <dbReference type="Proteomes" id="UP000278673"/>
    </source>
</evidence>
<dbReference type="AlphaFoldDB" id="A0A3M2LJ27"/>
<keyword evidence="3" id="KW-1185">Reference proteome</keyword>
<gene>
    <name evidence="2" type="ORF">EBN88_23075</name>
</gene>
<protein>
    <submittedName>
        <fullName evidence="2">Uncharacterized protein</fullName>
    </submittedName>
</protein>
<comment type="caution">
    <text evidence="2">The sequence shown here is derived from an EMBL/GenBank/DDBJ whole genome shotgun (WGS) entry which is preliminary data.</text>
</comment>
<dbReference type="EMBL" id="RFFJ01000165">
    <property type="protein sequence ID" value="RMI34768.1"/>
    <property type="molecule type" value="Genomic_DNA"/>
</dbReference>
<accession>A0A3M2LJ27</accession>
<keyword evidence="1" id="KW-0812">Transmembrane</keyword>
<organism evidence="2 3">
    <name type="scientific">Streptomyces triticirhizae</name>
    <dbReference type="NCBI Taxonomy" id="2483353"/>
    <lineage>
        <taxon>Bacteria</taxon>
        <taxon>Bacillati</taxon>
        <taxon>Actinomycetota</taxon>
        <taxon>Actinomycetes</taxon>
        <taxon>Kitasatosporales</taxon>
        <taxon>Streptomycetaceae</taxon>
        <taxon>Streptomyces</taxon>
    </lineage>
</organism>
<keyword evidence="1" id="KW-0472">Membrane</keyword>
<name>A0A3M2LJ27_9ACTN</name>
<keyword evidence="1" id="KW-1133">Transmembrane helix</keyword>
<feature type="transmembrane region" description="Helical" evidence="1">
    <location>
        <begin position="53"/>
        <end position="69"/>
    </location>
</feature>
<reference evidence="2 3" key="1">
    <citation type="submission" date="2018-10" db="EMBL/GenBank/DDBJ databases">
        <title>Isolation, diversity and antifungal activity of actinobacteria from wheat.</title>
        <authorList>
            <person name="Han C."/>
        </authorList>
    </citation>
    <scope>NUCLEOTIDE SEQUENCE [LARGE SCALE GENOMIC DNA]</scope>
    <source>
        <strain evidence="2 3">NEAU-YY642</strain>
    </source>
</reference>
<sequence length="200" mass="21518">MRGERVSWWWRTRRAHVLLPLGLASLALLALVLRDNTAGLPSFSVSGSSETRIMLFAPIPLVALLALCLDSRLPAAEDTGVRPVRRMDTALVGLVMAASVVVCLPLGWWLDADAVRAAGRNTVFFVSLLLLLRPFAGQAAVLAPLTWLMTVVLLGFRRPNDPYPWTVVPEPSGAAHAALATVALLLAGVAVHHRGPRRGI</sequence>
<feature type="transmembrane region" description="Helical" evidence="1">
    <location>
        <begin position="90"/>
        <end position="108"/>
    </location>
</feature>
<proteinExistence type="predicted"/>
<dbReference type="Proteomes" id="UP000278673">
    <property type="component" value="Unassembled WGS sequence"/>
</dbReference>